<comment type="similarity">
    <text evidence="5 12">Belongs to the protoporphyrinogen/coproporphyrinogen oxidase family. Coproporphyrinogen III oxidase subfamily.</text>
</comment>
<dbReference type="Gene3D" id="3.50.50.60">
    <property type="entry name" value="FAD/NAD(P)-binding domain"/>
    <property type="match status" value="1"/>
</dbReference>
<evidence type="ECO:0000313" key="14">
    <source>
        <dbReference type="EMBL" id="TLP94411.1"/>
    </source>
</evidence>
<evidence type="ECO:0000256" key="7">
    <source>
        <dbReference type="ARBA" id="ARBA00019046"/>
    </source>
</evidence>
<dbReference type="AlphaFoldDB" id="A0A5R9B9V3"/>
<accession>A0A5R9B9V3</accession>
<dbReference type="RefSeq" id="WP_138253787.1">
    <property type="nucleotide sequence ID" value="NZ_VAVZ01000035.1"/>
</dbReference>
<dbReference type="SUPFAM" id="SSF51905">
    <property type="entry name" value="FAD/NAD(P)-binding domain"/>
    <property type="match status" value="1"/>
</dbReference>
<protein>
    <recommendedName>
        <fullName evidence="7 12">Coproporphyrinogen III oxidase</fullName>
        <ecNumber evidence="6 12">1.3.3.15</ecNumber>
    </recommendedName>
</protein>
<evidence type="ECO:0000256" key="1">
    <source>
        <dbReference type="ARBA" id="ARBA00001755"/>
    </source>
</evidence>
<sequence length="464" mass="48517">MNRTAVIGGGIAGLTAAWELARSGHQVELYEASGRLGGAIAPVSLAQVQVDAGAEAFATRTPAVRDFLRDLGLDQQVVSPNPLGAWLQLPDQAAPMPSTGVLGVPGDPGAEDVMAILGAEQAARATQDLEAPMTWSQEQRPALGDVVADRMGPAVVERLVAPITSGVHSADPYDLAISSAHPELYRTMIAEGSLARAVTALRAAAPAGSAVQSLHGGMNTLISTLEAQLRELGTTIHLNTEVHDVGALQADAVILATEGRQVNRLIGQPHEPSQPHQPAARHGMSRNSGVALVTLLVHAPALDGWPRGTGMLVAPTADHIQAKAMTHISAKWEWVARALEDQLGPSHHLLRLSFGRVTDTDGSLGFASSDTALLSAAMTDLPALTGLTVTGEQLLDHTVVRWQTGLPGGSTQQRSDAQRIRERLSARHSAGGPQIAVAGAWFSGTGLAQVIPDARRTAQQILSR</sequence>
<evidence type="ECO:0000256" key="3">
    <source>
        <dbReference type="ARBA" id="ARBA00002185"/>
    </source>
</evidence>
<dbReference type="InterPro" id="IPR004572">
    <property type="entry name" value="Protoporphyrinogen_oxidase"/>
</dbReference>
<evidence type="ECO:0000256" key="10">
    <source>
        <dbReference type="ARBA" id="ARBA00023002"/>
    </source>
</evidence>
<evidence type="ECO:0000256" key="5">
    <source>
        <dbReference type="ARBA" id="ARBA00008310"/>
    </source>
</evidence>
<evidence type="ECO:0000256" key="9">
    <source>
        <dbReference type="ARBA" id="ARBA00022827"/>
    </source>
</evidence>
<gene>
    <name evidence="14" type="primary">hemG</name>
    <name evidence="14" type="ORF">FEF26_12045</name>
</gene>
<evidence type="ECO:0000256" key="4">
    <source>
        <dbReference type="ARBA" id="ARBA00004744"/>
    </source>
</evidence>
<keyword evidence="15" id="KW-1185">Reference proteome</keyword>
<evidence type="ECO:0000313" key="15">
    <source>
        <dbReference type="Proteomes" id="UP000310458"/>
    </source>
</evidence>
<dbReference type="InterPro" id="IPR036188">
    <property type="entry name" value="FAD/NAD-bd_sf"/>
</dbReference>
<dbReference type="OrthoDB" id="3450553at2"/>
<evidence type="ECO:0000256" key="11">
    <source>
        <dbReference type="ARBA" id="ARBA00023133"/>
    </source>
</evidence>
<dbReference type="EMBL" id="VAVZ01000035">
    <property type="protein sequence ID" value="TLP94411.1"/>
    <property type="molecule type" value="Genomic_DNA"/>
</dbReference>
<comment type="subcellular location">
    <subcellularLocation>
        <location evidence="12">Cytoplasm</location>
    </subcellularLocation>
</comment>
<name>A0A5R9B9V3_9MICC</name>
<evidence type="ECO:0000256" key="2">
    <source>
        <dbReference type="ARBA" id="ARBA00001974"/>
    </source>
</evidence>
<dbReference type="EC" id="1.3.3.15" evidence="6 12"/>
<dbReference type="Gene3D" id="1.10.3110.10">
    <property type="entry name" value="protoporphyrinogen ix oxidase, domain 3"/>
    <property type="match status" value="1"/>
</dbReference>
<dbReference type="Gene3D" id="3.90.660.20">
    <property type="entry name" value="Protoporphyrinogen oxidase, mitochondrial, domain 2"/>
    <property type="match status" value="1"/>
</dbReference>
<dbReference type="NCBIfam" id="TIGR00562">
    <property type="entry name" value="proto_IX_ox"/>
    <property type="match status" value="1"/>
</dbReference>
<evidence type="ECO:0000256" key="6">
    <source>
        <dbReference type="ARBA" id="ARBA00012402"/>
    </source>
</evidence>
<dbReference type="PANTHER" id="PTHR42923">
    <property type="entry name" value="PROTOPORPHYRINOGEN OXIDASE"/>
    <property type="match status" value="1"/>
</dbReference>
<comment type="pathway">
    <text evidence="4 12">Porphyrin-containing compound metabolism; protoheme biosynthesis.</text>
</comment>
<comment type="catalytic activity">
    <reaction evidence="1">
        <text>coproporphyrinogen III + 3 O2 = coproporphyrin III + 3 H2O2</text>
        <dbReference type="Rhea" id="RHEA:43436"/>
        <dbReference type="ChEBI" id="CHEBI:15379"/>
        <dbReference type="ChEBI" id="CHEBI:16240"/>
        <dbReference type="ChEBI" id="CHEBI:57309"/>
        <dbReference type="ChEBI" id="CHEBI:131725"/>
        <dbReference type="EC" id="1.3.3.15"/>
    </reaction>
    <physiologicalReaction direction="left-to-right" evidence="1">
        <dbReference type="Rhea" id="RHEA:43437"/>
    </physiologicalReaction>
</comment>
<dbReference type="PANTHER" id="PTHR42923:SF3">
    <property type="entry name" value="PROTOPORPHYRINOGEN OXIDASE"/>
    <property type="match status" value="1"/>
</dbReference>
<dbReference type="InterPro" id="IPR002937">
    <property type="entry name" value="Amino_oxidase"/>
</dbReference>
<evidence type="ECO:0000259" key="13">
    <source>
        <dbReference type="Pfam" id="PF01593"/>
    </source>
</evidence>
<evidence type="ECO:0000256" key="12">
    <source>
        <dbReference type="RuleBase" id="RU364052"/>
    </source>
</evidence>
<evidence type="ECO:0000256" key="8">
    <source>
        <dbReference type="ARBA" id="ARBA00022630"/>
    </source>
</evidence>
<comment type="caution">
    <text evidence="14">The sequence shown here is derived from an EMBL/GenBank/DDBJ whole genome shotgun (WGS) entry which is preliminary data.</text>
</comment>
<dbReference type="UniPathway" id="UPA00252"/>
<dbReference type="Proteomes" id="UP000310458">
    <property type="component" value="Unassembled WGS sequence"/>
</dbReference>
<dbReference type="SUPFAM" id="SSF54373">
    <property type="entry name" value="FAD-linked reductases, C-terminal domain"/>
    <property type="match status" value="1"/>
</dbReference>
<feature type="domain" description="Amine oxidase" evidence="13">
    <location>
        <begin position="11"/>
        <end position="462"/>
    </location>
</feature>
<dbReference type="Pfam" id="PF01593">
    <property type="entry name" value="Amino_oxidase"/>
    <property type="match status" value="1"/>
</dbReference>
<organism evidence="14 15">
    <name type="scientific">Nesterenkonia salmonea</name>
    <dbReference type="NCBI Taxonomy" id="1804987"/>
    <lineage>
        <taxon>Bacteria</taxon>
        <taxon>Bacillati</taxon>
        <taxon>Actinomycetota</taxon>
        <taxon>Actinomycetes</taxon>
        <taxon>Micrococcales</taxon>
        <taxon>Micrococcaceae</taxon>
        <taxon>Nesterenkonia</taxon>
    </lineage>
</organism>
<keyword evidence="11 12" id="KW-0350">Heme biosynthesis</keyword>
<comment type="cofactor">
    <cofactor evidence="2 12">
        <name>FAD</name>
        <dbReference type="ChEBI" id="CHEBI:57692"/>
    </cofactor>
</comment>
<dbReference type="InterPro" id="IPR050464">
    <property type="entry name" value="Zeta_carotene_desat/Oxidored"/>
</dbReference>
<dbReference type="GO" id="GO:0004729">
    <property type="term" value="F:oxygen-dependent protoporphyrinogen oxidase activity"/>
    <property type="evidence" value="ECO:0007669"/>
    <property type="project" value="UniProtKB-UniRule"/>
</dbReference>
<keyword evidence="12" id="KW-0963">Cytoplasm</keyword>
<comment type="function">
    <text evidence="3 12">Involved in coproporphyrin-dependent heme b biosynthesis. Catalyzes the oxidation of coproporphyrinogen III to coproporphyrin III.</text>
</comment>
<dbReference type="GO" id="GO:0006783">
    <property type="term" value="P:heme biosynthetic process"/>
    <property type="evidence" value="ECO:0007669"/>
    <property type="project" value="UniProtKB-UniRule"/>
</dbReference>
<reference evidence="14 15" key="1">
    <citation type="submission" date="2019-05" db="EMBL/GenBank/DDBJ databases">
        <title>Nesterenkonia sp. GY074 isolated from the Southern Atlantic Ocean.</title>
        <authorList>
            <person name="Zhang G."/>
        </authorList>
    </citation>
    <scope>NUCLEOTIDE SEQUENCE [LARGE SCALE GENOMIC DNA]</scope>
    <source>
        <strain evidence="14 15">GY074</strain>
    </source>
</reference>
<keyword evidence="9 12" id="KW-0274">FAD</keyword>
<keyword evidence="10 12" id="KW-0560">Oxidoreductase</keyword>
<keyword evidence="8 12" id="KW-0285">Flavoprotein</keyword>
<dbReference type="GO" id="GO:0005737">
    <property type="term" value="C:cytoplasm"/>
    <property type="evidence" value="ECO:0007669"/>
    <property type="project" value="UniProtKB-SubCell"/>
</dbReference>
<proteinExistence type="inferred from homology"/>